<evidence type="ECO:0000259" key="7">
    <source>
        <dbReference type="PROSITE" id="PS51831"/>
    </source>
</evidence>
<dbReference type="EMBL" id="CP032152">
    <property type="protein sequence ID" value="AXY67181.1"/>
    <property type="molecule type" value="Genomic_DNA"/>
</dbReference>
<dbReference type="Proteomes" id="UP000261812">
    <property type="component" value="Chromosome"/>
</dbReference>
<dbReference type="SUPFAM" id="SSF109604">
    <property type="entry name" value="HD-domain/PDEase-like"/>
    <property type="match status" value="1"/>
</dbReference>
<comment type="catalytic activity">
    <reaction evidence="6">
        <text>P(1),P(4)-bis(5'-adenosyl) tetraphosphate + H2O = 2 ADP + 2 H(+)</text>
        <dbReference type="Rhea" id="RHEA:24252"/>
        <dbReference type="ChEBI" id="CHEBI:15377"/>
        <dbReference type="ChEBI" id="CHEBI:15378"/>
        <dbReference type="ChEBI" id="CHEBI:58141"/>
        <dbReference type="ChEBI" id="CHEBI:456216"/>
        <dbReference type="EC" id="3.6.1.41"/>
    </reaction>
</comment>
<dbReference type="PANTHER" id="PTHR35795:SF1">
    <property type="entry name" value="BIS(5'-NUCLEOSYL)-TETRAPHOSPHATASE, SYMMETRICAL"/>
    <property type="match status" value="1"/>
</dbReference>
<keyword evidence="5" id="KW-0408">Iron</keyword>
<evidence type="ECO:0000313" key="9">
    <source>
        <dbReference type="Proteomes" id="UP000261812"/>
    </source>
</evidence>
<keyword evidence="4 8" id="KW-0378">Hydrolase</keyword>
<dbReference type="RefSeq" id="WP_181495438.1">
    <property type="nucleotide sequence ID" value="NZ_CP032152.1"/>
</dbReference>
<dbReference type="SMART" id="SM00471">
    <property type="entry name" value="HDc"/>
    <property type="match status" value="1"/>
</dbReference>
<dbReference type="PROSITE" id="PS51831">
    <property type="entry name" value="HD"/>
    <property type="match status" value="1"/>
</dbReference>
<dbReference type="GO" id="GO:0008803">
    <property type="term" value="F:bis(5'-nucleosyl)-tetraphosphatase (symmetrical) activity"/>
    <property type="evidence" value="ECO:0007669"/>
    <property type="project" value="UniProtKB-EC"/>
</dbReference>
<dbReference type="InterPro" id="IPR003607">
    <property type="entry name" value="HD/PDEase_dom"/>
</dbReference>
<dbReference type="GO" id="GO:0000166">
    <property type="term" value="F:nucleotide binding"/>
    <property type="evidence" value="ECO:0007669"/>
    <property type="project" value="UniProtKB-KW"/>
</dbReference>
<reference evidence="9" key="1">
    <citation type="submission" date="2018-09" db="EMBL/GenBank/DDBJ databases">
        <title>Complete genome sequence of thermophilic cyanobacteria strain Thermosynechococcus elongatus PKUAC-SCTE542.</title>
        <authorList>
            <person name="Liang Y."/>
            <person name="Tang J."/>
            <person name="Daroch M."/>
        </authorList>
    </citation>
    <scope>NUCLEOTIDE SEQUENCE [LARGE SCALE GENOMIC DNA]</scope>
    <source>
        <strain evidence="9">E542</strain>
    </source>
</reference>
<dbReference type="Pfam" id="PF01966">
    <property type="entry name" value="HD"/>
    <property type="match status" value="1"/>
</dbReference>
<evidence type="ECO:0000256" key="3">
    <source>
        <dbReference type="ARBA" id="ARBA00022741"/>
    </source>
</evidence>
<dbReference type="NCBIfam" id="TIGR00488">
    <property type="entry name" value="bis(5'-nucleosyl)-tetraphosphatase (symmetrical) YqeK"/>
    <property type="match status" value="1"/>
</dbReference>
<evidence type="ECO:0000256" key="1">
    <source>
        <dbReference type="ARBA" id="ARBA00012506"/>
    </source>
</evidence>
<evidence type="ECO:0000313" key="8">
    <source>
        <dbReference type="EMBL" id="AXY67181.1"/>
    </source>
</evidence>
<proteinExistence type="predicted"/>
<evidence type="ECO:0000256" key="6">
    <source>
        <dbReference type="ARBA" id="ARBA00049417"/>
    </source>
</evidence>
<evidence type="ECO:0000256" key="5">
    <source>
        <dbReference type="ARBA" id="ARBA00023004"/>
    </source>
</evidence>
<dbReference type="KEGG" id="tsq:D3A95_00370"/>
<dbReference type="EC" id="3.6.1.41" evidence="1"/>
<dbReference type="Gene3D" id="1.10.3210.10">
    <property type="entry name" value="Hypothetical protein af1432"/>
    <property type="match status" value="1"/>
</dbReference>
<name>A0A3B7MCQ9_9CYAN</name>
<dbReference type="InterPro" id="IPR005249">
    <property type="entry name" value="YqeK"/>
</dbReference>
<feature type="domain" description="HD" evidence="7">
    <location>
        <begin position="31"/>
        <end position="146"/>
    </location>
</feature>
<dbReference type="InterPro" id="IPR006674">
    <property type="entry name" value="HD_domain"/>
</dbReference>
<dbReference type="AlphaFoldDB" id="A0A3B7MCQ9"/>
<accession>A0A3B7MCQ9</accession>
<evidence type="ECO:0000256" key="2">
    <source>
        <dbReference type="ARBA" id="ARBA00022723"/>
    </source>
</evidence>
<sequence>MTPFVTTEAKDSLCDRQQVLAWLTENVPAPRLQHILRVETMAAELALHHGLDVDRAAWAGLLHDLAKYFPPERLLSMAREAGLAITEVDEADPHLLHADVSALVARQQFGVTDEQVLAAVANHTLGRPGMDALSCVVFLADSLEPGRGQTVELEELRKVAQQNLQEAVWRVCDRTLLWLVDQHRLIHPRMILTRNWAMQVAPAKPKKSEKKGTAKV</sequence>
<dbReference type="InterPro" id="IPR051094">
    <property type="entry name" value="Diverse_Catalytic_Enzymes"/>
</dbReference>
<gene>
    <name evidence="8" type="primary">yqeK</name>
    <name evidence="8" type="ORF">D3A95_00370</name>
</gene>
<organism evidence="8 9">
    <name type="scientific">Thermosynechococcus sichuanensis E542</name>
    <dbReference type="NCBI Taxonomy" id="2016101"/>
    <lineage>
        <taxon>Bacteria</taxon>
        <taxon>Bacillati</taxon>
        <taxon>Cyanobacteriota</taxon>
        <taxon>Cyanophyceae</taxon>
        <taxon>Acaryochloridales</taxon>
        <taxon>Thermosynechococcaceae</taxon>
        <taxon>Thermosynechococcus</taxon>
        <taxon>Thermosynechococcus sichuanensis</taxon>
    </lineage>
</organism>
<keyword evidence="3" id="KW-0547">Nucleotide-binding</keyword>
<evidence type="ECO:0000256" key="4">
    <source>
        <dbReference type="ARBA" id="ARBA00022801"/>
    </source>
</evidence>
<keyword evidence="2" id="KW-0479">Metal-binding</keyword>
<protein>
    <recommendedName>
        <fullName evidence="1">bis(5'-nucleosyl)-tetraphosphatase (symmetrical)</fullName>
        <ecNumber evidence="1">3.6.1.41</ecNumber>
    </recommendedName>
</protein>
<keyword evidence="9" id="KW-1185">Reference proteome</keyword>
<dbReference type="GO" id="GO:0046872">
    <property type="term" value="F:metal ion binding"/>
    <property type="evidence" value="ECO:0007669"/>
    <property type="project" value="UniProtKB-KW"/>
</dbReference>
<dbReference type="PANTHER" id="PTHR35795">
    <property type="entry name" value="SLR1885 PROTEIN"/>
    <property type="match status" value="1"/>
</dbReference>
<dbReference type="CDD" id="cd00077">
    <property type="entry name" value="HDc"/>
    <property type="match status" value="1"/>
</dbReference>